<evidence type="ECO:0000256" key="1">
    <source>
        <dbReference type="SAM" id="SignalP"/>
    </source>
</evidence>
<accession>A0A0S2JZP0</accession>
<dbReference type="KEGG" id="pphe:PP2015_1158"/>
<reference evidence="2 3" key="1">
    <citation type="submission" date="2015-11" db="EMBL/GenBank/DDBJ databases">
        <authorList>
            <person name="Zhang Y."/>
            <person name="Guo Z."/>
        </authorList>
    </citation>
    <scope>NUCLEOTIDE SEQUENCE [LARGE SCALE GENOMIC DNA]</scope>
    <source>
        <strain evidence="2 3">KCTC 12086</strain>
    </source>
</reference>
<organism evidence="2 3">
    <name type="scientific">Pseudoalteromonas phenolica</name>
    <dbReference type="NCBI Taxonomy" id="161398"/>
    <lineage>
        <taxon>Bacteria</taxon>
        <taxon>Pseudomonadati</taxon>
        <taxon>Pseudomonadota</taxon>
        <taxon>Gammaproteobacteria</taxon>
        <taxon>Alteromonadales</taxon>
        <taxon>Pseudoalteromonadaceae</taxon>
        <taxon>Pseudoalteromonas</taxon>
    </lineage>
</organism>
<gene>
    <name evidence="2" type="ORF">PP2015_1158</name>
</gene>
<dbReference type="PROSITE" id="PS51257">
    <property type="entry name" value="PROKAR_LIPOPROTEIN"/>
    <property type="match status" value="1"/>
</dbReference>
<keyword evidence="3" id="KW-1185">Reference proteome</keyword>
<proteinExistence type="predicted"/>
<dbReference type="STRING" id="161398.PP2015_1158"/>
<feature type="chain" id="PRO_5006600812" description="Lipoprotein" evidence="1">
    <location>
        <begin position="21"/>
        <end position="127"/>
    </location>
</feature>
<dbReference type="EMBL" id="CP013187">
    <property type="protein sequence ID" value="ALO41674.1"/>
    <property type="molecule type" value="Genomic_DNA"/>
</dbReference>
<evidence type="ECO:0008006" key="4">
    <source>
        <dbReference type="Google" id="ProtNLM"/>
    </source>
</evidence>
<sequence>MIKLTSIALLAGFLVGCAYTAQPMESSAHKTSQREMTKQIELAVEKNDYRLLALASRRLVFPGLEQEDTAKLKKMCGVRYVDKSPDIIKSIEEKQKRRDAYAFAKSFNQAMLKHCLNVASDSKHAVE</sequence>
<keyword evidence="1" id="KW-0732">Signal</keyword>
<name>A0A0S2JZP0_9GAMM</name>
<dbReference type="OrthoDB" id="5296638at2"/>
<feature type="signal peptide" evidence="1">
    <location>
        <begin position="1"/>
        <end position="20"/>
    </location>
</feature>
<dbReference type="PATRIC" id="fig|161398.10.peg.1179"/>
<evidence type="ECO:0000313" key="3">
    <source>
        <dbReference type="Proteomes" id="UP000061457"/>
    </source>
</evidence>
<dbReference type="AlphaFoldDB" id="A0A0S2JZP0"/>
<protein>
    <recommendedName>
        <fullName evidence="4">Lipoprotein</fullName>
    </recommendedName>
</protein>
<dbReference type="RefSeq" id="WP_058029393.1">
    <property type="nucleotide sequence ID" value="NZ_CP013187.1"/>
</dbReference>
<evidence type="ECO:0000313" key="2">
    <source>
        <dbReference type="EMBL" id="ALO41674.1"/>
    </source>
</evidence>
<dbReference type="Proteomes" id="UP000061457">
    <property type="component" value="Chromosome I"/>
</dbReference>